<comment type="caution">
    <text evidence="2">The sequence shown here is derived from an EMBL/GenBank/DDBJ whole genome shotgun (WGS) entry which is preliminary data.</text>
</comment>
<dbReference type="SUPFAM" id="SSF51735">
    <property type="entry name" value="NAD(P)-binding Rossmann-fold domains"/>
    <property type="match status" value="1"/>
</dbReference>
<reference evidence="2" key="2">
    <citation type="submission" date="2020-09" db="EMBL/GenBank/DDBJ databases">
        <authorList>
            <person name="Sun Q."/>
            <person name="Ohkuma M."/>
        </authorList>
    </citation>
    <scope>NUCLEOTIDE SEQUENCE</scope>
    <source>
        <strain evidence="2">JCM 13064</strain>
    </source>
</reference>
<name>A0A917RJG9_9ACTN</name>
<keyword evidence="3" id="KW-1185">Reference proteome</keyword>
<protein>
    <submittedName>
        <fullName evidence="2">NAD-dependent epimerase</fullName>
    </submittedName>
</protein>
<dbReference type="PANTHER" id="PTHR43245:SF13">
    <property type="entry name" value="UDP-D-APIOSE_UDP-D-XYLOSE SYNTHASE 2"/>
    <property type="match status" value="1"/>
</dbReference>
<reference evidence="2" key="1">
    <citation type="journal article" date="2014" name="Int. J. Syst. Evol. Microbiol.">
        <title>Complete genome sequence of Corynebacterium casei LMG S-19264T (=DSM 44701T), isolated from a smear-ripened cheese.</title>
        <authorList>
            <consortium name="US DOE Joint Genome Institute (JGI-PGF)"/>
            <person name="Walter F."/>
            <person name="Albersmeier A."/>
            <person name="Kalinowski J."/>
            <person name="Ruckert C."/>
        </authorList>
    </citation>
    <scope>NUCLEOTIDE SEQUENCE</scope>
    <source>
        <strain evidence="2">JCM 13064</strain>
    </source>
</reference>
<dbReference type="RefSeq" id="WP_189166556.1">
    <property type="nucleotide sequence ID" value="NZ_BMNT01000041.1"/>
</dbReference>
<dbReference type="PANTHER" id="PTHR43245">
    <property type="entry name" value="BIFUNCTIONAL POLYMYXIN RESISTANCE PROTEIN ARNA"/>
    <property type="match status" value="1"/>
</dbReference>
<evidence type="ECO:0000313" key="2">
    <source>
        <dbReference type="EMBL" id="GGL10875.1"/>
    </source>
</evidence>
<feature type="domain" description="NAD-dependent epimerase/dehydratase" evidence="1">
    <location>
        <begin position="6"/>
        <end position="204"/>
    </location>
</feature>
<dbReference type="Proteomes" id="UP000645217">
    <property type="component" value="Unassembled WGS sequence"/>
</dbReference>
<dbReference type="EMBL" id="BMNT01000041">
    <property type="protein sequence ID" value="GGL10875.1"/>
    <property type="molecule type" value="Genomic_DNA"/>
</dbReference>
<dbReference type="InterPro" id="IPR050177">
    <property type="entry name" value="Lipid_A_modif_metabolic_enz"/>
</dbReference>
<sequence>MGKHVVVGAGQVGAHLAEELAGAGHEVVVVTRSGSGPAGERIERVAADAGDGPRLARITEGADALYNCVNMAYHRWPQDWPPVADALLAAAEHNGAGLVILGNLYGYGPVDGPITEDLPLASAGSKGRVRAKMWADALAAHEAGRLRATEVRASDFFGPGMSKDSVFGYIAPILDGKPVRVPAPVDHPHSFTYIPDVARALAAAGTGERAWGRAWHVPTLPAVTIRELVERLAAAAGAPAPRVSAIPHIAMRAAGLFVPMVRELEETRYQFDRPFILDSSAFESVFGLTPTPLEAQLKETVAWLRAR</sequence>
<evidence type="ECO:0000259" key="1">
    <source>
        <dbReference type="Pfam" id="PF01370"/>
    </source>
</evidence>
<accession>A0A917RJG9</accession>
<evidence type="ECO:0000313" key="3">
    <source>
        <dbReference type="Proteomes" id="UP000645217"/>
    </source>
</evidence>
<dbReference type="InterPro" id="IPR036291">
    <property type="entry name" value="NAD(P)-bd_dom_sf"/>
</dbReference>
<dbReference type="Gene3D" id="3.40.50.720">
    <property type="entry name" value="NAD(P)-binding Rossmann-like Domain"/>
    <property type="match status" value="1"/>
</dbReference>
<dbReference type="AlphaFoldDB" id="A0A917RJG9"/>
<proteinExistence type="predicted"/>
<organism evidence="2 3">
    <name type="scientific">Sphaerisporangium melleum</name>
    <dbReference type="NCBI Taxonomy" id="321316"/>
    <lineage>
        <taxon>Bacteria</taxon>
        <taxon>Bacillati</taxon>
        <taxon>Actinomycetota</taxon>
        <taxon>Actinomycetes</taxon>
        <taxon>Streptosporangiales</taxon>
        <taxon>Streptosporangiaceae</taxon>
        <taxon>Sphaerisporangium</taxon>
    </lineage>
</organism>
<gene>
    <name evidence="2" type="ORF">GCM10007964_61390</name>
</gene>
<dbReference type="Pfam" id="PF01370">
    <property type="entry name" value="Epimerase"/>
    <property type="match status" value="1"/>
</dbReference>
<dbReference type="InterPro" id="IPR001509">
    <property type="entry name" value="Epimerase_deHydtase"/>
</dbReference>